<comment type="caution">
    <text evidence="1">The sequence shown here is derived from an EMBL/GenBank/DDBJ whole genome shotgun (WGS) entry which is preliminary data.</text>
</comment>
<sequence length="43" mass="4739">MEQAPAHRGGAVRPDPADSYSIEADFRRIAATHDAHLPLEKLK</sequence>
<proteinExistence type="predicted"/>
<gene>
    <name evidence="1" type="ORF">SPMU_08720</name>
</gene>
<dbReference type="AlphaFoldDB" id="A0A245ZS28"/>
<accession>A0A245ZS28</accession>
<dbReference type="Proteomes" id="UP000197783">
    <property type="component" value="Unassembled WGS sequence"/>
</dbReference>
<dbReference type="EMBL" id="NBBJ01000001">
    <property type="protein sequence ID" value="OWK32539.1"/>
    <property type="molecule type" value="Genomic_DNA"/>
</dbReference>
<organism evidence="1 2">
    <name type="scientific">Sphingomonas mucosissima</name>
    <dbReference type="NCBI Taxonomy" id="370959"/>
    <lineage>
        <taxon>Bacteria</taxon>
        <taxon>Pseudomonadati</taxon>
        <taxon>Pseudomonadota</taxon>
        <taxon>Alphaproteobacteria</taxon>
        <taxon>Sphingomonadales</taxon>
        <taxon>Sphingomonadaceae</taxon>
        <taxon>Sphingomonas</taxon>
    </lineage>
</organism>
<reference evidence="1 2" key="1">
    <citation type="submission" date="2017-03" db="EMBL/GenBank/DDBJ databases">
        <title>Genome sequence of Sphingomonas mucosissima DSM 17494.</title>
        <authorList>
            <person name="Poehlein A."/>
            <person name="Wuebbeler J.H."/>
            <person name="Steinbuechel A."/>
            <person name="Daniel R."/>
        </authorList>
    </citation>
    <scope>NUCLEOTIDE SEQUENCE [LARGE SCALE GENOMIC DNA]</scope>
    <source>
        <strain evidence="1 2">DSM 17494</strain>
    </source>
</reference>
<evidence type="ECO:0000313" key="2">
    <source>
        <dbReference type="Proteomes" id="UP000197783"/>
    </source>
</evidence>
<keyword evidence="2" id="KW-1185">Reference proteome</keyword>
<name>A0A245ZS28_9SPHN</name>
<protein>
    <submittedName>
        <fullName evidence="1">Uncharacterized protein</fullName>
    </submittedName>
</protein>
<evidence type="ECO:0000313" key="1">
    <source>
        <dbReference type="EMBL" id="OWK32539.1"/>
    </source>
</evidence>